<evidence type="ECO:0000256" key="7">
    <source>
        <dbReference type="ARBA" id="ARBA00048488"/>
    </source>
</evidence>
<dbReference type="GO" id="GO:0030091">
    <property type="term" value="P:protein repair"/>
    <property type="evidence" value="ECO:0007669"/>
    <property type="project" value="InterPro"/>
</dbReference>
<evidence type="ECO:0000256" key="1">
    <source>
        <dbReference type="ARBA" id="ARBA00001947"/>
    </source>
</evidence>
<feature type="domain" description="MsrB" evidence="8">
    <location>
        <begin position="9"/>
        <end position="131"/>
    </location>
</feature>
<keyword evidence="6" id="KW-0560">Oxidoreductase</keyword>
<evidence type="ECO:0000256" key="2">
    <source>
        <dbReference type="ARBA" id="ARBA00007174"/>
    </source>
</evidence>
<dbReference type="EC" id="1.8.4.12" evidence="3"/>
<keyword evidence="5" id="KW-0862">Zinc</keyword>
<comment type="caution">
    <text evidence="9">The sequence shown here is derived from an EMBL/GenBank/DDBJ whole genome shotgun (WGS) entry which is preliminary data.</text>
</comment>
<evidence type="ECO:0000256" key="5">
    <source>
        <dbReference type="ARBA" id="ARBA00022833"/>
    </source>
</evidence>
<dbReference type="PANTHER" id="PTHR10173:SF52">
    <property type="entry name" value="METHIONINE-R-SULFOXIDE REDUCTASE B1"/>
    <property type="match status" value="1"/>
</dbReference>
<evidence type="ECO:0000313" key="10">
    <source>
        <dbReference type="Proteomes" id="UP000228496"/>
    </source>
</evidence>
<dbReference type="Pfam" id="PF01641">
    <property type="entry name" value="SelR"/>
    <property type="match status" value="1"/>
</dbReference>
<dbReference type="InterPro" id="IPR011057">
    <property type="entry name" value="Mss4-like_sf"/>
</dbReference>
<dbReference type="Proteomes" id="UP000228496">
    <property type="component" value="Unassembled WGS sequence"/>
</dbReference>
<dbReference type="EMBL" id="PCXQ01000004">
    <property type="protein sequence ID" value="PJE50982.1"/>
    <property type="molecule type" value="Genomic_DNA"/>
</dbReference>
<dbReference type="GO" id="GO:0005737">
    <property type="term" value="C:cytoplasm"/>
    <property type="evidence" value="ECO:0007669"/>
    <property type="project" value="TreeGrafter"/>
</dbReference>
<dbReference type="GO" id="GO:0006979">
    <property type="term" value="P:response to oxidative stress"/>
    <property type="evidence" value="ECO:0007669"/>
    <property type="project" value="InterPro"/>
</dbReference>
<dbReference type="Gene3D" id="2.170.150.20">
    <property type="entry name" value="Peptide methionine sulfoxide reductase"/>
    <property type="match status" value="1"/>
</dbReference>
<dbReference type="NCBIfam" id="TIGR00357">
    <property type="entry name" value="peptide-methionine (R)-S-oxide reductase MsrB"/>
    <property type="match status" value="1"/>
</dbReference>
<dbReference type="GO" id="GO:0046872">
    <property type="term" value="F:metal ion binding"/>
    <property type="evidence" value="ECO:0007669"/>
    <property type="project" value="UniProtKB-KW"/>
</dbReference>
<sequence>MTNENIKSDEYWRDKLTPEQYKIMRESGTETPFSGKYNINKEKGMYKCAACGEDLFSSDTKFDSGSGWPSFYEAIDNGKVELVEDNSLGMKRIEVKCKKCRGHLGHVFDDGPNLTGKRYCINSCALDFENKEGNPEK</sequence>
<reference evidence="9 10" key="1">
    <citation type="submission" date="2017-09" db="EMBL/GenBank/DDBJ databases">
        <title>Depth-based differentiation of microbial function through sediment-hosted aquifers and enrichment of novel symbionts in the deep terrestrial subsurface.</title>
        <authorList>
            <person name="Probst A.J."/>
            <person name="Ladd B."/>
            <person name="Jarett J.K."/>
            <person name="Geller-Mcgrath D.E."/>
            <person name="Sieber C.M."/>
            <person name="Emerson J.B."/>
            <person name="Anantharaman K."/>
            <person name="Thomas B.C."/>
            <person name="Malmstrom R."/>
            <person name="Stieglmeier M."/>
            <person name="Klingl A."/>
            <person name="Woyke T."/>
            <person name="Ryan C.M."/>
            <person name="Banfield J.F."/>
        </authorList>
    </citation>
    <scope>NUCLEOTIDE SEQUENCE [LARGE SCALE GENOMIC DNA]</scope>
    <source>
        <strain evidence="9">CG10_big_fil_rev_8_21_14_0_10_36_16</strain>
    </source>
</reference>
<dbReference type="SUPFAM" id="SSF51316">
    <property type="entry name" value="Mss4-like"/>
    <property type="match status" value="1"/>
</dbReference>
<comment type="cofactor">
    <cofactor evidence="1">
        <name>Zn(2+)</name>
        <dbReference type="ChEBI" id="CHEBI:29105"/>
    </cofactor>
</comment>
<dbReference type="PROSITE" id="PS51790">
    <property type="entry name" value="MSRB"/>
    <property type="match status" value="1"/>
</dbReference>
<evidence type="ECO:0000256" key="4">
    <source>
        <dbReference type="ARBA" id="ARBA00022723"/>
    </source>
</evidence>
<evidence type="ECO:0000259" key="8">
    <source>
        <dbReference type="PROSITE" id="PS51790"/>
    </source>
</evidence>
<dbReference type="FunFam" id="2.170.150.20:FF:000001">
    <property type="entry name" value="Peptide methionine sulfoxide reductase MsrB"/>
    <property type="match status" value="1"/>
</dbReference>
<dbReference type="InterPro" id="IPR028427">
    <property type="entry name" value="Met_Sox_Rdtase_MsrB"/>
</dbReference>
<protein>
    <recommendedName>
        <fullName evidence="3">peptide-methionine (R)-S-oxide reductase</fullName>
        <ecNumber evidence="3">1.8.4.12</ecNumber>
    </recommendedName>
</protein>
<evidence type="ECO:0000256" key="6">
    <source>
        <dbReference type="ARBA" id="ARBA00023002"/>
    </source>
</evidence>
<dbReference type="GO" id="GO:0033743">
    <property type="term" value="F:peptide-methionine (R)-S-oxide reductase activity"/>
    <property type="evidence" value="ECO:0007669"/>
    <property type="project" value="UniProtKB-EC"/>
</dbReference>
<evidence type="ECO:0000256" key="3">
    <source>
        <dbReference type="ARBA" id="ARBA00012499"/>
    </source>
</evidence>
<proteinExistence type="inferred from homology"/>
<dbReference type="PANTHER" id="PTHR10173">
    <property type="entry name" value="METHIONINE SULFOXIDE REDUCTASE"/>
    <property type="match status" value="1"/>
</dbReference>
<comment type="catalytic activity">
    <reaction evidence="7">
        <text>L-methionyl-[protein] + [thioredoxin]-disulfide + H2O = L-methionyl-(R)-S-oxide-[protein] + [thioredoxin]-dithiol</text>
        <dbReference type="Rhea" id="RHEA:24164"/>
        <dbReference type="Rhea" id="RHEA-COMP:10698"/>
        <dbReference type="Rhea" id="RHEA-COMP:10700"/>
        <dbReference type="Rhea" id="RHEA-COMP:12313"/>
        <dbReference type="Rhea" id="RHEA-COMP:12314"/>
        <dbReference type="ChEBI" id="CHEBI:15377"/>
        <dbReference type="ChEBI" id="CHEBI:16044"/>
        <dbReference type="ChEBI" id="CHEBI:29950"/>
        <dbReference type="ChEBI" id="CHEBI:45764"/>
        <dbReference type="ChEBI" id="CHEBI:50058"/>
        <dbReference type="EC" id="1.8.4.12"/>
    </reaction>
</comment>
<keyword evidence="4" id="KW-0479">Metal-binding</keyword>
<dbReference type="AlphaFoldDB" id="A0A2J0Q7D3"/>
<gene>
    <name evidence="9" type="primary">msrB</name>
    <name evidence="9" type="ORF">COV29_01740</name>
</gene>
<name>A0A2J0Q7D3_9BACT</name>
<dbReference type="InterPro" id="IPR002579">
    <property type="entry name" value="Met_Sox_Rdtase_MsrB_dom"/>
</dbReference>
<evidence type="ECO:0000313" key="9">
    <source>
        <dbReference type="EMBL" id="PJE50982.1"/>
    </source>
</evidence>
<organism evidence="9 10">
    <name type="scientific">Candidatus Yanofskybacteria bacterium CG10_big_fil_rev_8_21_14_0_10_36_16</name>
    <dbReference type="NCBI Taxonomy" id="1975096"/>
    <lineage>
        <taxon>Bacteria</taxon>
        <taxon>Candidatus Yanofskyibacteriota</taxon>
    </lineage>
</organism>
<accession>A0A2J0Q7D3</accession>
<comment type="similarity">
    <text evidence="2">Belongs to the MsrB Met sulfoxide reductase family.</text>
</comment>